<feature type="chain" id="PRO_5009279056" evidence="1">
    <location>
        <begin position="26"/>
        <end position="49"/>
    </location>
</feature>
<dbReference type="EMBL" id="LT629791">
    <property type="protein sequence ID" value="SDU76764.1"/>
    <property type="molecule type" value="Genomic_DNA"/>
</dbReference>
<dbReference type="Proteomes" id="UP000182977">
    <property type="component" value="Chromosome I"/>
</dbReference>
<evidence type="ECO:0000313" key="3">
    <source>
        <dbReference type="Proteomes" id="UP000182977"/>
    </source>
</evidence>
<evidence type="ECO:0000256" key="1">
    <source>
        <dbReference type="SAM" id="SignalP"/>
    </source>
</evidence>
<dbReference type="AlphaFoldDB" id="A0A1H2L7G4"/>
<sequence>MTVVTRVAGTATAVTVALLGLPAFAAAETDVAEPATFTSAFTVHADPTW</sequence>
<reference evidence="3" key="1">
    <citation type="submission" date="2016-10" db="EMBL/GenBank/DDBJ databases">
        <authorList>
            <person name="Varghese N."/>
            <person name="Submissions S."/>
        </authorList>
    </citation>
    <scope>NUCLEOTIDE SEQUENCE [LARGE SCALE GENOMIC DNA]</scope>
    <source>
        <strain evidence="3">DSM 45079</strain>
    </source>
</reference>
<name>A0A1H2L7G4_9ACTN</name>
<proteinExistence type="predicted"/>
<keyword evidence="1" id="KW-0732">Signal</keyword>
<keyword evidence="3" id="KW-1185">Reference proteome</keyword>
<organism evidence="2 3">
    <name type="scientific">Jiangella alkaliphila</name>
    <dbReference type="NCBI Taxonomy" id="419479"/>
    <lineage>
        <taxon>Bacteria</taxon>
        <taxon>Bacillati</taxon>
        <taxon>Actinomycetota</taxon>
        <taxon>Actinomycetes</taxon>
        <taxon>Jiangellales</taxon>
        <taxon>Jiangellaceae</taxon>
        <taxon>Jiangella</taxon>
    </lineage>
</organism>
<dbReference type="RefSeq" id="WP_197683324.1">
    <property type="nucleotide sequence ID" value="NZ_LBMC01000066.1"/>
</dbReference>
<protein>
    <submittedName>
        <fullName evidence="2">Uncharacterized protein</fullName>
    </submittedName>
</protein>
<evidence type="ECO:0000313" key="2">
    <source>
        <dbReference type="EMBL" id="SDU76764.1"/>
    </source>
</evidence>
<feature type="signal peptide" evidence="1">
    <location>
        <begin position="1"/>
        <end position="25"/>
    </location>
</feature>
<gene>
    <name evidence="2" type="ORF">SAMN04488563_5308</name>
</gene>
<accession>A0A1H2L7G4</accession>